<feature type="transmembrane region" description="Helical" evidence="13">
    <location>
        <begin position="35"/>
        <end position="56"/>
    </location>
</feature>
<dbReference type="GO" id="GO:0005886">
    <property type="term" value="C:plasma membrane"/>
    <property type="evidence" value="ECO:0007669"/>
    <property type="project" value="UniProtKB-SubCell"/>
</dbReference>
<feature type="transmembrane region" description="Helical" evidence="13">
    <location>
        <begin position="142"/>
        <end position="163"/>
    </location>
</feature>
<feature type="transmembrane region" description="Helical" evidence="13">
    <location>
        <begin position="95"/>
        <end position="121"/>
    </location>
</feature>
<keyword evidence="9 13" id="KW-1133">Transmembrane helix</keyword>
<dbReference type="GO" id="GO:0044780">
    <property type="term" value="P:bacterial-type flagellum assembly"/>
    <property type="evidence" value="ECO:0007669"/>
    <property type="project" value="InterPro"/>
</dbReference>
<protein>
    <recommendedName>
        <fullName evidence="3 13">Flagellar biosynthetic protein FlhB</fullName>
    </recommendedName>
</protein>
<feature type="transmembrane region" description="Helical" evidence="13">
    <location>
        <begin position="192"/>
        <end position="210"/>
    </location>
</feature>
<evidence type="ECO:0000313" key="16">
    <source>
        <dbReference type="Proteomes" id="UP000027059"/>
    </source>
</evidence>
<keyword evidence="7 13" id="KW-1005">Bacterial flagellum biogenesis</keyword>
<dbReference type="InterPro" id="IPR006136">
    <property type="entry name" value="FlhB"/>
</dbReference>
<keyword evidence="10 13" id="KW-0472">Membrane</keyword>
<reference evidence="15 16" key="2">
    <citation type="journal article" date="2015" name="Biomed. Res. Int.">
        <title>Effects of Arsenite Resistance on the Growth and Functional Gene Expression of Leptospirillum ferriphilum and Acidithiobacillus thiooxidans in Pure Culture and Coculture.</title>
        <authorList>
            <person name="Jiang H."/>
            <person name="Liang Y."/>
            <person name="Yin H."/>
            <person name="Xiao Y."/>
            <person name="Guo X."/>
            <person name="Xu Y."/>
            <person name="Hu Q."/>
            <person name="Liu H."/>
            <person name="Liu X."/>
        </authorList>
    </citation>
    <scope>NUCLEOTIDE SEQUENCE [LARGE SCALE GENOMIC DNA]</scope>
    <source>
        <strain evidence="15 16">YSK</strain>
    </source>
</reference>
<keyword evidence="16" id="KW-1185">Reference proteome</keyword>
<evidence type="ECO:0000256" key="9">
    <source>
        <dbReference type="ARBA" id="ARBA00022989"/>
    </source>
</evidence>
<dbReference type="PRINTS" id="PR00950">
    <property type="entry name" value="TYPE3IMSPROT"/>
</dbReference>
<dbReference type="AlphaFoldDB" id="A0A059XN35"/>
<comment type="similarity">
    <text evidence="2 13">Belongs to the type III secretion exporter family.</text>
</comment>
<keyword evidence="11 13" id="KW-1006">Bacterial flagellum protein export</keyword>
<dbReference type="Gene3D" id="3.40.1690.10">
    <property type="entry name" value="secretion proteins EscU"/>
    <property type="match status" value="1"/>
</dbReference>
<evidence type="ECO:0000256" key="1">
    <source>
        <dbReference type="ARBA" id="ARBA00004651"/>
    </source>
</evidence>
<dbReference type="HOGENOM" id="CLU_041013_1_2_0"/>
<dbReference type="OrthoDB" id="9807950at2"/>
<dbReference type="Gene3D" id="6.10.250.2080">
    <property type="match status" value="1"/>
</dbReference>
<keyword evidence="4 13" id="KW-0813">Transport</keyword>
<evidence type="ECO:0000256" key="3">
    <source>
        <dbReference type="ARBA" id="ARBA00021622"/>
    </source>
</evidence>
<dbReference type="KEGG" id="lfp:Y981_01335"/>
<accession>A0A059XN35</accession>
<evidence type="ECO:0000256" key="8">
    <source>
        <dbReference type="ARBA" id="ARBA00022927"/>
    </source>
</evidence>
<dbReference type="PANTHER" id="PTHR30531:SF12">
    <property type="entry name" value="FLAGELLAR BIOSYNTHETIC PROTEIN FLHB"/>
    <property type="match status" value="1"/>
</dbReference>
<dbReference type="Proteomes" id="UP000027059">
    <property type="component" value="Chromosome"/>
</dbReference>
<proteinExistence type="inferred from homology"/>
<dbReference type="InterPro" id="IPR006135">
    <property type="entry name" value="T3SS_substrate_exporter"/>
</dbReference>
<dbReference type="RefSeq" id="WP_038504349.1">
    <property type="nucleotide sequence ID" value="NZ_CP007243.1"/>
</dbReference>
<dbReference type="SUPFAM" id="SSF160544">
    <property type="entry name" value="EscU C-terminal domain-like"/>
    <property type="match status" value="1"/>
</dbReference>
<keyword evidence="15" id="KW-0969">Cilium</keyword>
<evidence type="ECO:0000256" key="4">
    <source>
        <dbReference type="ARBA" id="ARBA00022448"/>
    </source>
</evidence>
<evidence type="ECO:0000256" key="2">
    <source>
        <dbReference type="ARBA" id="ARBA00010690"/>
    </source>
</evidence>
<gene>
    <name evidence="13" type="primary">flhB</name>
    <name evidence="15" type="ORF">Y981_01335</name>
</gene>
<feature type="region of interest" description="Disordered" evidence="14">
    <location>
        <begin position="1"/>
        <end position="22"/>
    </location>
</feature>
<dbReference type="EMBL" id="CP007243">
    <property type="protein sequence ID" value="AIA29954.1"/>
    <property type="molecule type" value="Genomic_DNA"/>
</dbReference>
<dbReference type="GO" id="GO:0009306">
    <property type="term" value="P:protein secretion"/>
    <property type="evidence" value="ECO:0007669"/>
    <property type="project" value="InterPro"/>
</dbReference>
<organism evidence="15 16">
    <name type="scientific">Leptospirillum ferriphilum YSK</name>
    <dbReference type="NCBI Taxonomy" id="1441628"/>
    <lineage>
        <taxon>Bacteria</taxon>
        <taxon>Pseudomonadati</taxon>
        <taxon>Nitrospirota</taxon>
        <taxon>Nitrospiria</taxon>
        <taxon>Nitrospirales</taxon>
        <taxon>Nitrospiraceae</taxon>
        <taxon>Leptospirillum</taxon>
    </lineage>
</organism>
<evidence type="ECO:0000256" key="6">
    <source>
        <dbReference type="ARBA" id="ARBA00022692"/>
    </source>
</evidence>
<dbReference type="Pfam" id="PF01312">
    <property type="entry name" value="Bac_export_2"/>
    <property type="match status" value="1"/>
</dbReference>
<dbReference type="InterPro" id="IPR029025">
    <property type="entry name" value="T3SS_substrate_exporter_C"/>
</dbReference>
<evidence type="ECO:0000256" key="11">
    <source>
        <dbReference type="ARBA" id="ARBA00023225"/>
    </source>
</evidence>
<keyword evidence="6 13" id="KW-0812">Transmembrane</keyword>
<keyword evidence="15" id="KW-0966">Cell projection</keyword>
<evidence type="ECO:0000313" key="15">
    <source>
        <dbReference type="EMBL" id="AIA29954.1"/>
    </source>
</evidence>
<evidence type="ECO:0000256" key="7">
    <source>
        <dbReference type="ARBA" id="ARBA00022795"/>
    </source>
</evidence>
<evidence type="ECO:0000256" key="5">
    <source>
        <dbReference type="ARBA" id="ARBA00022475"/>
    </source>
</evidence>
<keyword evidence="5 13" id="KW-1003">Cell membrane</keyword>
<evidence type="ECO:0000256" key="13">
    <source>
        <dbReference type="RuleBase" id="RU364091"/>
    </source>
</evidence>
<evidence type="ECO:0000256" key="14">
    <source>
        <dbReference type="SAM" id="MobiDB-lite"/>
    </source>
</evidence>
<evidence type="ECO:0000256" key="12">
    <source>
        <dbReference type="ARBA" id="ARBA00025078"/>
    </source>
</evidence>
<keyword evidence="15" id="KW-0282">Flagellum</keyword>
<keyword evidence="8 13" id="KW-0653">Protein transport</keyword>
<dbReference type="NCBIfam" id="TIGR00328">
    <property type="entry name" value="flhB"/>
    <property type="match status" value="1"/>
</dbReference>
<sequence>MADEFEQKQEEPTARKLEKAREEGQVARSREVGSLFFLLAALLLFGSVGHSVLVGLENQMEQGFVEAPSIRLTPDSIGPFLGKILWNTLKTGFPLWGGFLAASILAFLLQGPPVWSVKALVPKWDRVSPVKGMGRLFSGRSVIELAKYLVKVLLVMFVVLWSLKGDWERLPSLQAAGVHRFFGALTGFLRDALYRLIPLFVVIAILDFLLQRIQLNRSLRMTRSEIREEFKETEGDPHVRSRIRSIQRAMARRRMMAKVKTATVVVTNPTHFAVAIRYEPMTMAAPVVVAKGQDEVALNIRKIAREARVPVMENPPLARTLYAACPLDREIPVEFYQAVAEILSLLYERGHWEGMTHGVHER</sequence>
<comment type="function">
    <text evidence="12 13">Required for formation of the rod structure in the basal body of the flagellar apparatus. Together with FliI and FliH, may constitute the export apparatus of flagellin.</text>
</comment>
<comment type="subcellular location">
    <subcellularLocation>
        <location evidence="1">Cell membrane</location>
        <topology evidence="1">Multi-pass membrane protein</topology>
    </subcellularLocation>
</comment>
<reference evidence="16" key="1">
    <citation type="submission" date="2014-02" db="EMBL/GenBank/DDBJ databases">
        <title>Complete genome sequence and comparative genomic analysis of the nitrogen-fixing bacterium Leptospirillum ferriphilum YSK.</title>
        <authorList>
            <person name="Guo X."/>
            <person name="Yin H."/>
            <person name="Liang Y."/>
            <person name="Hu Q."/>
            <person name="Ma L."/>
            <person name="Xiao Y."/>
            <person name="Zhang X."/>
            <person name="Qiu G."/>
            <person name="Liu X."/>
        </authorList>
    </citation>
    <scope>NUCLEOTIDE SEQUENCE [LARGE SCALE GENOMIC DNA]</scope>
    <source>
        <strain evidence="16">YSK</strain>
    </source>
</reference>
<dbReference type="PANTHER" id="PTHR30531">
    <property type="entry name" value="FLAGELLAR BIOSYNTHETIC PROTEIN FLHB"/>
    <property type="match status" value="1"/>
</dbReference>
<name>A0A059XN35_9BACT</name>
<evidence type="ECO:0000256" key="10">
    <source>
        <dbReference type="ARBA" id="ARBA00023136"/>
    </source>
</evidence>